<proteinExistence type="predicted"/>
<dbReference type="Proteomes" id="UP000077315">
    <property type="component" value="Unassembled WGS sequence"/>
</dbReference>
<dbReference type="Pfam" id="PF03983">
    <property type="entry name" value="SHD1"/>
    <property type="match status" value="1"/>
</dbReference>
<dbReference type="GO" id="GO:0008092">
    <property type="term" value="F:cytoskeletal protein binding"/>
    <property type="evidence" value="ECO:0007669"/>
    <property type="project" value="InterPro"/>
</dbReference>
<organism evidence="2 3">
    <name type="scientific">Phycomyces blakesleeanus (strain ATCC 8743b / DSM 1359 / FGSC 10004 / NBRC 33097 / NRRL 1555)</name>
    <dbReference type="NCBI Taxonomy" id="763407"/>
    <lineage>
        <taxon>Eukaryota</taxon>
        <taxon>Fungi</taxon>
        <taxon>Fungi incertae sedis</taxon>
        <taxon>Mucoromycota</taxon>
        <taxon>Mucoromycotina</taxon>
        <taxon>Mucoromycetes</taxon>
        <taxon>Mucorales</taxon>
        <taxon>Phycomycetaceae</taxon>
        <taxon>Phycomyces</taxon>
    </lineage>
</organism>
<keyword evidence="3" id="KW-1185">Reference proteome</keyword>
<sequence>KVRTWTDRTGAFKVEAQYLAIHAGKIRLHKINGVKIDVPVQKMCAEDLYFIESETGMKL</sequence>
<dbReference type="InterPro" id="IPR007131">
    <property type="entry name" value="SHD1"/>
</dbReference>
<dbReference type="EMBL" id="KV440975">
    <property type="protein sequence ID" value="OAD76789.1"/>
    <property type="molecule type" value="Genomic_DNA"/>
</dbReference>
<reference evidence="3" key="1">
    <citation type="submission" date="2015-06" db="EMBL/GenBank/DDBJ databases">
        <title>Expansion of signal transduction pathways in fungi by whole-genome duplication.</title>
        <authorList>
            <consortium name="DOE Joint Genome Institute"/>
            <person name="Corrochano L.M."/>
            <person name="Kuo A."/>
            <person name="Marcet-Houben M."/>
            <person name="Polaino S."/>
            <person name="Salamov A."/>
            <person name="Villalobos J.M."/>
            <person name="Alvarez M.I."/>
            <person name="Avalos J."/>
            <person name="Benito E.P."/>
            <person name="Benoit I."/>
            <person name="Burger G."/>
            <person name="Camino L.P."/>
            <person name="Canovas D."/>
            <person name="Cerda-Olmedo E."/>
            <person name="Cheng J.-F."/>
            <person name="Dominguez A."/>
            <person name="Elias M."/>
            <person name="Eslava A.P."/>
            <person name="Glaser F."/>
            <person name="Grimwood J."/>
            <person name="Gutierrez G."/>
            <person name="Heitman J."/>
            <person name="Henrissat B."/>
            <person name="Iturriaga E.A."/>
            <person name="Lang B.F."/>
            <person name="Lavin J.L."/>
            <person name="Lee S."/>
            <person name="Li W."/>
            <person name="Lindquist E."/>
            <person name="Lopez-Garcia S."/>
            <person name="Luque E.M."/>
            <person name="Marcos A.T."/>
            <person name="Martin J."/>
            <person name="McCluskey K."/>
            <person name="Medina H.R."/>
            <person name="Miralles-Duran A."/>
            <person name="Miyazaki A."/>
            <person name="Munoz-Torres E."/>
            <person name="Oguiza J.A."/>
            <person name="Ohm R."/>
            <person name="Olmedo M."/>
            <person name="Orejas M."/>
            <person name="Ortiz-Castellanos L."/>
            <person name="Pisabarro A.G."/>
            <person name="Rodriguez-Romero J."/>
            <person name="Ruiz-Herrera J."/>
            <person name="Ruiz-Vazquez R."/>
            <person name="Sanz C."/>
            <person name="Schackwitz W."/>
            <person name="Schmutz J."/>
            <person name="Shahriari M."/>
            <person name="Shelest E."/>
            <person name="Silva-Franco F."/>
            <person name="Soanes D."/>
            <person name="Syed K."/>
            <person name="Tagua V.G."/>
            <person name="Talbot N.J."/>
            <person name="Thon M."/>
            <person name="De vries R.P."/>
            <person name="Wiebenga A."/>
            <person name="Yadav J.S."/>
            <person name="Braun E.L."/>
            <person name="Baker S."/>
            <person name="Garre V."/>
            <person name="Horwitz B."/>
            <person name="Torres-Martinez S."/>
            <person name="Idnurm A."/>
            <person name="Herrera-Estrella A."/>
            <person name="Gabaldon T."/>
            <person name="Grigoriev I.V."/>
        </authorList>
    </citation>
    <scope>NUCLEOTIDE SEQUENCE [LARGE SCALE GENOMIC DNA]</scope>
    <source>
        <strain evidence="3">NRRL 1555(-)</strain>
    </source>
</reference>
<protein>
    <recommendedName>
        <fullName evidence="1">SLA1 homology domain-containing protein</fullName>
    </recommendedName>
</protein>
<dbReference type="Gene3D" id="2.30.30.700">
    <property type="entry name" value="SLA1 homology domain 1"/>
    <property type="match status" value="1"/>
</dbReference>
<accession>A0A167NWX3</accession>
<feature type="non-terminal residue" evidence="2">
    <location>
        <position position="1"/>
    </location>
</feature>
<dbReference type="GO" id="GO:0043130">
    <property type="term" value="F:ubiquitin binding"/>
    <property type="evidence" value="ECO:0007669"/>
    <property type="project" value="InterPro"/>
</dbReference>
<dbReference type="InParanoid" id="A0A167NWX3"/>
<dbReference type="GO" id="GO:0042802">
    <property type="term" value="F:identical protein binding"/>
    <property type="evidence" value="ECO:0007669"/>
    <property type="project" value="InterPro"/>
</dbReference>
<dbReference type="STRING" id="763407.A0A167NWX3"/>
<feature type="domain" description="SLA1 homology" evidence="1">
    <location>
        <begin position="1"/>
        <end position="58"/>
    </location>
</feature>
<dbReference type="RefSeq" id="XP_018294829.1">
    <property type="nucleotide sequence ID" value="XM_018443923.1"/>
</dbReference>
<evidence type="ECO:0000313" key="3">
    <source>
        <dbReference type="Proteomes" id="UP000077315"/>
    </source>
</evidence>
<dbReference type="GO" id="GO:0030674">
    <property type="term" value="F:protein-macromolecule adaptor activity"/>
    <property type="evidence" value="ECO:0007669"/>
    <property type="project" value="InterPro"/>
</dbReference>
<evidence type="ECO:0000313" key="2">
    <source>
        <dbReference type="EMBL" id="OAD76789.1"/>
    </source>
</evidence>
<dbReference type="AlphaFoldDB" id="A0A167NWX3"/>
<name>A0A167NWX3_PHYB8</name>
<dbReference type="VEuPathDB" id="FungiDB:PHYBLDRAFT_95683"/>
<gene>
    <name evidence="2" type="ORF">PHYBLDRAFT_95683</name>
</gene>
<dbReference type="OrthoDB" id="5971719at2759"/>
<evidence type="ECO:0000259" key="1">
    <source>
        <dbReference type="Pfam" id="PF03983"/>
    </source>
</evidence>
<feature type="non-terminal residue" evidence="2">
    <location>
        <position position="59"/>
    </location>
</feature>
<dbReference type="GeneID" id="29004828"/>